<dbReference type="PANTHER" id="PTHR35901">
    <property type="entry name" value="RIBONUCLEASE VAPC3"/>
    <property type="match status" value="1"/>
</dbReference>
<dbReference type="InterPro" id="IPR029060">
    <property type="entry name" value="PIN-like_dom_sf"/>
</dbReference>
<keyword evidence="3" id="KW-1185">Reference proteome</keyword>
<dbReference type="GeneID" id="89289341"/>
<sequence>MIVVDASLWFDLFNARDEARLRLAEKFFAEVEGLAIYEPALFRVELAGLLVRLNPRDVVEQLVEEIVSRIRVCTNLDEDAYRVAIATGSRAADAYYIACASKTSSILVSNDRVQVLSARRYGVEAYYLLGETEKALFEDKEAATAAQPQQR</sequence>
<dbReference type="Proteomes" id="UP001341135">
    <property type="component" value="Chromosome"/>
</dbReference>
<name>A0ABM8IW24_9CREN</name>
<proteinExistence type="predicted"/>
<evidence type="ECO:0000313" key="2">
    <source>
        <dbReference type="EMBL" id="BES81759.1"/>
    </source>
</evidence>
<organism evidence="2 3">
    <name type="scientific">Pyrodictium abyssi</name>
    <dbReference type="NCBI Taxonomy" id="54256"/>
    <lineage>
        <taxon>Archaea</taxon>
        <taxon>Thermoproteota</taxon>
        <taxon>Thermoprotei</taxon>
        <taxon>Desulfurococcales</taxon>
        <taxon>Pyrodictiaceae</taxon>
        <taxon>Pyrodictium</taxon>
    </lineage>
</organism>
<dbReference type="PANTHER" id="PTHR35901:SF1">
    <property type="entry name" value="EXONUCLEASE VAPC9"/>
    <property type="match status" value="1"/>
</dbReference>
<evidence type="ECO:0000313" key="3">
    <source>
        <dbReference type="Proteomes" id="UP001341135"/>
    </source>
</evidence>
<dbReference type="Pfam" id="PF01850">
    <property type="entry name" value="PIN"/>
    <property type="match status" value="1"/>
</dbReference>
<gene>
    <name evidence="2" type="ORF">PABY_13260</name>
</gene>
<dbReference type="InterPro" id="IPR051619">
    <property type="entry name" value="TypeII_TA_RNase_PINc/VapC"/>
</dbReference>
<dbReference type="SUPFAM" id="SSF88723">
    <property type="entry name" value="PIN domain-like"/>
    <property type="match status" value="1"/>
</dbReference>
<dbReference type="EMBL" id="AP028907">
    <property type="protein sequence ID" value="BES81759.1"/>
    <property type="molecule type" value="Genomic_DNA"/>
</dbReference>
<accession>A0ABM8IW24</accession>
<reference evidence="2 3" key="1">
    <citation type="submission" date="2023-09" db="EMBL/GenBank/DDBJ databases">
        <title>Pyrofollis japonicus gen. nov. sp. nov., a novel member of the family Pyrodictiaceae isolated from the Iheya North hydrothermal field.</title>
        <authorList>
            <person name="Miyazaki U."/>
            <person name="Sanari M."/>
            <person name="Tame A."/>
            <person name="Kitajima M."/>
            <person name="Okamoto A."/>
            <person name="Sawayama S."/>
            <person name="Miyazaki J."/>
            <person name="Takai K."/>
            <person name="Nakagawa S."/>
        </authorList>
    </citation>
    <scope>NUCLEOTIDE SEQUENCE [LARGE SCALE GENOMIC DNA]</scope>
    <source>
        <strain evidence="2 3">AV2</strain>
    </source>
</reference>
<evidence type="ECO:0000259" key="1">
    <source>
        <dbReference type="Pfam" id="PF01850"/>
    </source>
</evidence>
<dbReference type="RefSeq" id="WP_338248455.1">
    <property type="nucleotide sequence ID" value="NZ_AP028907.1"/>
</dbReference>
<dbReference type="InterPro" id="IPR002716">
    <property type="entry name" value="PIN_dom"/>
</dbReference>
<protein>
    <submittedName>
        <fullName evidence="2">Type II toxin-antitoxin system VapC family toxin</fullName>
    </submittedName>
</protein>
<feature type="domain" description="PIN" evidence="1">
    <location>
        <begin position="2"/>
        <end position="113"/>
    </location>
</feature>
<dbReference type="Gene3D" id="3.40.50.1010">
    <property type="entry name" value="5'-nuclease"/>
    <property type="match status" value="1"/>
</dbReference>